<dbReference type="Pfam" id="PF10675">
    <property type="entry name" value="DUF2489"/>
    <property type="match status" value="1"/>
</dbReference>
<dbReference type="OrthoDB" id="5740155at2"/>
<keyword evidence="1" id="KW-0472">Membrane</keyword>
<keyword evidence="1" id="KW-0812">Transmembrane</keyword>
<feature type="transmembrane region" description="Helical" evidence="1">
    <location>
        <begin position="6"/>
        <end position="25"/>
    </location>
</feature>
<gene>
    <name evidence="3" type="ORF">EH243_06590</name>
</gene>
<evidence type="ECO:0000259" key="2">
    <source>
        <dbReference type="Pfam" id="PF10675"/>
    </source>
</evidence>
<evidence type="ECO:0000256" key="1">
    <source>
        <dbReference type="SAM" id="Phobius"/>
    </source>
</evidence>
<keyword evidence="1" id="KW-1133">Transmembrane helix</keyword>
<evidence type="ECO:0000313" key="4">
    <source>
        <dbReference type="Proteomes" id="UP000283087"/>
    </source>
</evidence>
<evidence type="ECO:0000313" key="3">
    <source>
        <dbReference type="EMBL" id="RTE66741.1"/>
    </source>
</evidence>
<keyword evidence="4" id="KW-1185">Reference proteome</keyword>
<dbReference type="Proteomes" id="UP000283087">
    <property type="component" value="Unassembled WGS sequence"/>
</dbReference>
<reference evidence="3 4" key="1">
    <citation type="submission" date="2018-11" db="EMBL/GenBank/DDBJ databases">
        <title>The draft genome sequence of Amphritea opalescens ANRC-JH13T.</title>
        <authorList>
            <person name="Fang Z."/>
            <person name="Zhang Y."/>
            <person name="Han X."/>
        </authorList>
    </citation>
    <scope>NUCLEOTIDE SEQUENCE [LARGE SCALE GENOMIC DNA]</scope>
    <source>
        <strain evidence="3 4">ANRC-JH13</strain>
    </source>
</reference>
<organism evidence="3 4">
    <name type="scientific">Amphritea opalescens</name>
    <dbReference type="NCBI Taxonomy" id="2490544"/>
    <lineage>
        <taxon>Bacteria</taxon>
        <taxon>Pseudomonadati</taxon>
        <taxon>Pseudomonadota</taxon>
        <taxon>Gammaproteobacteria</taxon>
        <taxon>Oceanospirillales</taxon>
        <taxon>Oceanospirillaceae</taxon>
        <taxon>Amphritea</taxon>
    </lineage>
</organism>
<name>A0A430KTA0_9GAMM</name>
<proteinExistence type="predicted"/>
<dbReference type="RefSeq" id="WP_126157844.1">
    <property type="nucleotide sequence ID" value="NZ_RQXW01000004.1"/>
</dbReference>
<accession>A0A430KTA0</accession>
<feature type="domain" description="DUF2489" evidence="2">
    <location>
        <begin position="18"/>
        <end position="150"/>
    </location>
</feature>
<dbReference type="AlphaFoldDB" id="A0A430KTA0"/>
<dbReference type="EMBL" id="RQXW01000004">
    <property type="protein sequence ID" value="RTE66741.1"/>
    <property type="molecule type" value="Genomic_DNA"/>
</dbReference>
<dbReference type="InterPro" id="IPR019617">
    <property type="entry name" value="DUF2489"/>
</dbReference>
<comment type="caution">
    <text evidence="3">The sequence shown here is derived from an EMBL/GenBank/DDBJ whole genome shotgun (WGS) entry which is preliminary data.</text>
</comment>
<protein>
    <submittedName>
        <fullName evidence="3">DUF2489 domain-containing protein</fullName>
    </submittedName>
</protein>
<sequence>MSETTLYILIAINLIIVAGLATYILRLLKQQKQKRLDAEVKLQKIAAEVSKHRLHLIESLQVISRAILNEDIPLTEASIRCKVLLDNLDPVLAQSETYLVFNEVFEQTKHIPRLTAWKALKGPEKLEFMAHMEALESDYNDQLVTAARSLLAQDFNRYH</sequence>